<comment type="caution">
    <text evidence="1">The sequence shown here is derived from an EMBL/GenBank/DDBJ whole genome shotgun (WGS) entry which is preliminary data.</text>
</comment>
<dbReference type="AlphaFoldDB" id="A0A7X5ALQ0"/>
<keyword evidence="2" id="KW-1185">Reference proteome</keyword>
<sequence length="411" mass="46580">MRKERLIVPLVVGLALLWVMAQYAASLLFERELVRMLNDLEARGELVVERVAVERGWLTSSGRVVIAPLLGDDWQLAFTYSARHGVLSTRLDGELQPTLGPEQQRLFGDALPSSAPRWHARYQTLGGTLEGSVGLSPFVIHQLERELDFQGGQVTFGGQYGDWWLRARLKPLRLSDGDTTLEAGPSSLESRYAYTADAYHFTQHDLLHLDQLIWRQPGLVLDGSELRYSSRMQLDDSELRIEGELVLGELVVAEQVLLTGRVEAQLSRVHAEALRTLLSRLREEVMQAHRYTPRELIERLEPEFKALLQDSPRLDINSVDLDSPMLGVSAQGEGVLIFDPRRLDELRVSRLDDPDEQARWRSRLDGDFVWRDVPTVVALWLGLPLSTRELAVDVIRGKVRVNGRPLPPLRR</sequence>
<gene>
    <name evidence="1" type="ORF">GRB80_09110</name>
</gene>
<dbReference type="Pfam" id="PF06097">
    <property type="entry name" value="DUF945"/>
    <property type="match status" value="1"/>
</dbReference>
<dbReference type="EMBL" id="WUTS01000001">
    <property type="protein sequence ID" value="NAW13006.1"/>
    <property type="molecule type" value="Genomic_DNA"/>
</dbReference>
<protein>
    <submittedName>
        <fullName evidence="1">DUF945 family protein</fullName>
    </submittedName>
</protein>
<dbReference type="InterPro" id="IPR010352">
    <property type="entry name" value="DUF945"/>
</dbReference>
<evidence type="ECO:0000313" key="1">
    <source>
        <dbReference type="EMBL" id="NAW13006.1"/>
    </source>
</evidence>
<dbReference type="RefSeq" id="WP_161423356.1">
    <property type="nucleotide sequence ID" value="NZ_JARWMY010000004.1"/>
</dbReference>
<dbReference type="Proteomes" id="UP000448235">
    <property type="component" value="Unassembled WGS sequence"/>
</dbReference>
<accession>A0A7X5ALQ0</accession>
<proteinExistence type="predicted"/>
<organism evidence="1 2">
    <name type="scientific">Halomonas icarae</name>
    <dbReference type="NCBI Taxonomy" id="2691040"/>
    <lineage>
        <taxon>Bacteria</taxon>
        <taxon>Pseudomonadati</taxon>
        <taxon>Pseudomonadota</taxon>
        <taxon>Gammaproteobacteria</taxon>
        <taxon>Oceanospirillales</taxon>
        <taxon>Halomonadaceae</taxon>
        <taxon>Halomonas</taxon>
    </lineage>
</organism>
<reference evidence="1 2" key="1">
    <citation type="submission" date="2019-12" db="EMBL/GenBank/DDBJ databases">
        <title>Draft genome sequencing of Halomonas icarensis D1-1.</title>
        <authorList>
            <person name="Pandiyan K."/>
            <person name="Kushwaha P."/>
            <person name="Gowdham M."/>
            <person name="Chakdar H."/>
            <person name="Singh A."/>
            <person name="Kumar M."/>
            <person name="Saxena A.K."/>
        </authorList>
    </citation>
    <scope>NUCLEOTIDE SEQUENCE [LARGE SCALE GENOMIC DNA]</scope>
    <source>
        <strain evidence="1 2">D1-1</strain>
    </source>
</reference>
<name>A0A7X5ALQ0_9GAMM</name>
<evidence type="ECO:0000313" key="2">
    <source>
        <dbReference type="Proteomes" id="UP000448235"/>
    </source>
</evidence>